<dbReference type="Pfam" id="PF18875">
    <property type="entry name" value="AF4_int"/>
    <property type="match status" value="1"/>
</dbReference>
<keyword evidence="3" id="KW-0597">Phosphoprotein</keyword>
<dbReference type="EMBL" id="HAEH01006249">
    <property type="protein sequence ID" value="SBR78718.1"/>
    <property type="molecule type" value="Transcribed_RNA"/>
</dbReference>
<sequence length="1306" mass="140390">MDWSRGSHGQSTQATGLILGSGQNGQGQVTAGATGSRGKISLLEEQQQLQRHEELFSSLKDELGLKEDSSPSSSSSSSSSSSRRHSCLSSKPLSDGGNVRPSTLDGVHFKSSTGAENGGPFKSSPFENETSCHLSSASSPLASTSVLAAPTSGLTTPTSGLTTPTFPPGNLSGKPVPVQQKPTAYVRPMDGQDQAPSDSPQLKPPLVATEGFNSSQSFGGTSGNVKNKLPKLSLNHTGEVSLPNDSSCVEEILREMTHSWPPPLTAIHTPGKADQTKFPIPNKESQHVTSGYTTQKRCTVPANKPAAKPATAPQKSMLEDDLKISSDEEEAEQQVSDKSKARGTAHSGASGSSSESESSSESDSDESESSSSDSEYNQASRTNTPEPEPPSTNKWQLDSWLNKVQAQTKSLVTPQPEHNCTGSVSQDPQTFSPETEAAGAGGPAAKTKSCGSTSTPAPAVPAVEHKDTRTPLCSGREKAKVKLSQKASGEGGHDPKEEHHWEETAETAREVKQCGGNSEPDMEQNQPAQPHSEREGPVASSSPGAPEPPKATGWFILVDDGHDKRKHRGPSTRITPKSKEFIETDSSSSSSSECQSDADEAIKMSSLPPQTARAAINTQTLSNTHAPLLPCLGPASSAGNLETFAGTGIRVKDGSNVTSNGTGSGANSSCCSSLGISNIGGSFGNSVPDPGGLEGQSKDVESMSPPNVRHELPLSPLREYQEIQSLWVKIDLSFLSRVPGQSVGERSRVAPAERDGSAGRDRVVTERERDRLTKGERQEEEHEHIVKDRDRQGDRDTLPDRERQADREDRDRFASGDRLTTRDREKICQGPGAVDNAPVQEQTIPRLAGRMERVESGGKHRRQAAANMVAPTEKHITKSKRKHKSERPESSVRCNKKLRLDKDGLLLPPCISPIYNHKSSSSDSSLNRKQAQRRDEKLLPPLLSPLSDEPPRKRTCHSSSSLSEEGSAIGVLPCPTSSSSTSSSSHRHRRGEGKASAHVRSGAETEPHGDKPHGDGYRANGHSGSEVWSETQTDPAEARRPRLTFTDTVHSAEYYMQEAKRLKHKADALMDKFGKAVNYADGALSFIECGNAMERDPLEAKSPYTMYSETVELIRYAMRLKNFSSHSATVFERRLAVLCNRCLSLLYLRMFHLKKDHAVKYSRSLMEYFKNSAKSSHQAPSPWRTNGKVNGTPSPLALSPSPASSGGLATAGGGGVGASGSSGSSGSVAIPHRIHHMAASHVNITNNILRSYEHWETAERLAADSRDFFQDLDSATGPLSQQSSMTELVRYIRQGLHWLRIEAQLL</sequence>
<protein>
    <submittedName>
        <fullName evidence="7">AF4/FMR2 family, member 2</fullName>
    </submittedName>
</protein>
<feature type="region of interest" description="Disordered" evidence="5">
    <location>
        <begin position="682"/>
        <end position="709"/>
    </location>
</feature>
<dbReference type="GO" id="GO:0043484">
    <property type="term" value="P:regulation of RNA splicing"/>
    <property type="evidence" value="ECO:0007669"/>
    <property type="project" value="TreeGrafter"/>
</dbReference>
<dbReference type="InterPro" id="IPR007797">
    <property type="entry name" value="AF4/FMR2"/>
</dbReference>
<comment type="subcellular location">
    <subcellularLocation>
        <location evidence="1">Nucleus</location>
    </subcellularLocation>
</comment>
<feature type="compositionally biased region" description="Polar residues" evidence="5">
    <location>
        <begin position="402"/>
        <end position="432"/>
    </location>
</feature>
<feature type="region of interest" description="Disordered" evidence="5">
    <location>
        <begin position="1"/>
        <end position="225"/>
    </location>
</feature>
<evidence type="ECO:0000256" key="3">
    <source>
        <dbReference type="ARBA" id="ARBA00022553"/>
    </source>
</evidence>
<dbReference type="GO" id="GO:0016607">
    <property type="term" value="C:nuclear speck"/>
    <property type="evidence" value="ECO:0007669"/>
    <property type="project" value="TreeGrafter"/>
</dbReference>
<feature type="region of interest" description="Disordered" evidence="5">
    <location>
        <begin position="854"/>
        <end position="892"/>
    </location>
</feature>
<feature type="compositionally biased region" description="Basic and acidic residues" evidence="5">
    <location>
        <begin position="1001"/>
        <end position="1016"/>
    </location>
</feature>
<feature type="compositionally biased region" description="Basic and acidic residues" evidence="5">
    <location>
        <begin position="50"/>
        <end position="69"/>
    </location>
</feature>
<dbReference type="InterPro" id="IPR043639">
    <property type="entry name" value="AF4_int"/>
</dbReference>
<comment type="similarity">
    <text evidence="2">Belongs to the AF4 family.</text>
</comment>
<dbReference type="PANTHER" id="PTHR10528:SF18">
    <property type="entry name" value="AF4_FMR2 FAMILY MEMBER 2"/>
    <property type="match status" value="1"/>
</dbReference>
<feature type="compositionally biased region" description="Low complexity" evidence="5">
    <location>
        <begin position="70"/>
        <end position="81"/>
    </location>
</feature>
<keyword evidence="4" id="KW-0539">Nucleus</keyword>
<organism evidence="7">
    <name type="scientific">Nothobranchius rachovii</name>
    <name type="common">bluefin notho</name>
    <dbReference type="NCBI Taxonomy" id="451742"/>
    <lineage>
        <taxon>Eukaryota</taxon>
        <taxon>Metazoa</taxon>
        <taxon>Chordata</taxon>
        <taxon>Craniata</taxon>
        <taxon>Vertebrata</taxon>
        <taxon>Euteleostomi</taxon>
        <taxon>Actinopterygii</taxon>
        <taxon>Neopterygii</taxon>
        <taxon>Teleostei</taxon>
        <taxon>Neoteleostei</taxon>
        <taxon>Acanthomorphata</taxon>
        <taxon>Ovalentaria</taxon>
        <taxon>Atherinomorphae</taxon>
        <taxon>Cyprinodontiformes</taxon>
        <taxon>Nothobranchiidae</taxon>
        <taxon>Nothobranchius</taxon>
    </lineage>
</organism>
<feature type="compositionally biased region" description="Polar residues" evidence="5">
    <location>
        <begin position="211"/>
        <end position="225"/>
    </location>
</feature>
<feature type="region of interest" description="Disordered" evidence="5">
    <location>
        <begin position="260"/>
        <end position="599"/>
    </location>
</feature>
<feature type="compositionally biased region" description="Basic and acidic residues" evidence="5">
    <location>
        <begin position="463"/>
        <end position="480"/>
    </location>
</feature>
<evidence type="ECO:0000256" key="1">
    <source>
        <dbReference type="ARBA" id="ARBA00004123"/>
    </source>
</evidence>
<dbReference type="Pfam" id="PF05110">
    <property type="entry name" value="AF-4"/>
    <property type="match status" value="1"/>
</dbReference>
<feature type="region of interest" description="Disordered" evidence="5">
    <location>
        <begin position="1175"/>
        <end position="1224"/>
    </location>
</feature>
<evidence type="ECO:0000256" key="2">
    <source>
        <dbReference type="ARBA" id="ARBA00007354"/>
    </source>
</evidence>
<feature type="compositionally biased region" description="Basic and acidic residues" evidence="5">
    <location>
        <begin position="317"/>
        <end position="326"/>
    </location>
</feature>
<accession>A0A1A8PBV5</accession>
<dbReference type="InterPro" id="IPR043640">
    <property type="entry name" value="AF4/FMR2_CHD"/>
</dbReference>
<feature type="compositionally biased region" description="Polar residues" evidence="5">
    <location>
        <begin position="1022"/>
        <end position="1034"/>
    </location>
</feature>
<feature type="region of interest" description="Disordered" evidence="5">
    <location>
        <begin position="741"/>
        <end position="837"/>
    </location>
</feature>
<gene>
    <name evidence="7" type="primary">AFF2</name>
</gene>
<evidence type="ECO:0000256" key="5">
    <source>
        <dbReference type="SAM" id="MobiDB-lite"/>
    </source>
</evidence>
<feature type="compositionally biased region" description="Basic and acidic residues" evidence="5">
    <location>
        <begin position="491"/>
        <end position="512"/>
    </location>
</feature>
<feature type="compositionally biased region" description="Low complexity" evidence="5">
    <location>
        <begin position="433"/>
        <end position="448"/>
    </location>
</feature>
<name>A0A1A8PBV5_9TELE</name>
<feature type="region of interest" description="Disordered" evidence="5">
    <location>
        <begin position="913"/>
        <end position="1044"/>
    </location>
</feature>
<evidence type="ECO:0000259" key="6">
    <source>
        <dbReference type="Pfam" id="PF18876"/>
    </source>
</evidence>
<dbReference type="Pfam" id="PF18876">
    <property type="entry name" value="AFF4_CHD"/>
    <property type="match status" value="1"/>
</dbReference>
<evidence type="ECO:0000313" key="7">
    <source>
        <dbReference type="EMBL" id="SBR78718.1"/>
    </source>
</evidence>
<proteinExistence type="inferred from homology"/>
<reference evidence="7" key="1">
    <citation type="submission" date="2016-05" db="EMBL/GenBank/DDBJ databases">
        <authorList>
            <person name="Lavstsen T."/>
            <person name="Jespersen J.S."/>
        </authorList>
    </citation>
    <scope>NUCLEOTIDE SEQUENCE</scope>
    <source>
        <tissue evidence="7">Brain</tissue>
    </source>
</reference>
<feature type="compositionally biased region" description="Low complexity" evidence="5">
    <location>
        <begin position="301"/>
        <end position="315"/>
    </location>
</feature>
<evidence type="ECO:0000256" key="4">
    <source>
        <dbReference type="ARBA" id="ARBA00023242"/>
    </source>
</evidence>
<feature type="compositionally biased region" description="Low complexity" evidence="5">
    <location>
        <begin position="958"/>
        <end position="967"/>
    </location>
</feature>
<dbReference type="GO" id="GO:0002151">
    <property type="term" value="F:G-quadruplex RNA binding"/>
    <property type="evidence" value="ECO:0007669"/>
    <property type="project" value="TreeGrafter"/>
</dbReference>
<feature type="compositionally biased region" description="Low complexity" evidence="5">
    <location>
        <begin position="1191"/>
        <end position="1208"/>
    </location>
</feature>
<dbReference type="PANTHER" id="PTHR10528">
    <property type="entry name" value="AF4/FMR2 FAMILY MEMBER"/>
    <property type="match status" value="1"/>
</dbReference>
<feature type="compositionally biased region" description="Low complexity" evidence="5">
    <location>
        <begin position="131"/>
        <end position="164"/>
    </location>
</feature>
<feature type="compositionally biased region" description="Gly residues" evidence="5">
    <location>
        <begin position="1209"/>
        <end position="1220"/>
    </location>
</feature>
<feature type="compositionally biased region" description="Basic and acidic residues" evidence="5">
    <location>
        <begin position="745"/>
        <end position="827"/>
    </location>
</feature>
<feature type="compositionally biased region" description="Acidic residues" evidence="5">
    <location>
        <begin position="358"/>
        <end position="368"/>
    </location>
</feature>
<feature type="compositionally biased region" description="Polar residues" evidence="5">
    <location>
        <begin position="287"/>
        <end position="297"/>
    </location>
</feature>
<feature type="compositionally biased region" description="Polar residues" evidence="5">
    <location>
        <begin position="1175"/>
        <end position="1189"/>
    </location>
</feature>
<reference evidence="7" key="2">
    <citation type="submission" date="2016-06" db="EMBL/GenBank/DDBJ databases">
        <title>The genome of a short-lived fish provides insights into sex chromosome evolution and the genetic control of aging.</title>
        <authorList>
            <person name="Reichwald K."/>
            <person name="Felder M."/>
            <person name="Petzold A."/>
            <person name="Koch P."/>
            <person name="Groth M."/>
            <person name="Platzer M."/>
        </authorList>
    </citation>
    <scope>NUCLEOTIDE SEQUENCE</scope>
    <source>
        <tissue evidence="7">Brain</tissue>
    </source>
</reference>
<feature type="domain" description="AF4/FMR2 C-terminal homology" evidence="6">
    <location>
        <begin position="1036"/>
        <end position="1305"/>
    </location>
</feature>